<dbReference type="SUPFAM" id="SSF117074">
    <property type="entry name" value="Hypothetical protein PA1324"/>
    <property type="match status" value="1"/>
</dbReference>
<gene>
    <name evidence="1" type="ORF">ADK75_06310</name>
</gene>
<protein>
    <submittedName>
        <fullName evidence="1">Uncharacterized protein</fullName>
    </submittedName>
</protein>
<reference evidence="2" key="1">
    <citation type="submission" date="2015-07" db="EMBL/GenBank/DDBJ databases">
        <authorList>
            <consortium name="Consortium for Microbial Forensics and Genomics (microFORGE)"/>
            <person name="Knight B.M."/>
            <person name="Roberts D.P."/>
            <person name="Lin D."/>
            <person name="Hari K."/>
            <person name="Fletcher J."/>
            <person name="Melcher U."/>
            <person name="Blagden T."/>
            <person name="Winegar R.A."/>
        </authorList>
    </citation>
    <scope>NUCLEOTIDE SEQUENCE [LARGE SCALE GENOMIC DNA]</scope>
    <source>
        <strain evidence="2">NRRL B-1447</strain>
    </source>
</reference>
<comment type="caution">
    <text evidence="1">The sequence shown here is derived from an EMBL/GenBank/DDBJ whole genome shotgun (WGS) entry which is preliminary data.</text>
</comment>
<evidence type="ECO:0000313" key="2">
    <source>
        <dbReference type="Proteomes" id="UP000037084"/>
    </source>
</evidence>
<name>A0A0L8N2Q0_STRVG</name>
<evidence type="ECO:0000313" key="1">
    <source>
        <dbReference type="EMBL" id="KOG56863.1"/>
    </source>
</evidence>
<dbReference type="EMBL" id="LGUV01000032">
    <property type="protein sequence ID" value="KOG56863.1"/>
    <property type="molecule type" value="Genomic_DNA"/>
</dbReference>
<dbReference type="AlphaFoldDB" id="A0A0L8N2Q0"/>
<organism evidence="1 2">
    <name type="scientific">Streptomyces virginiae</name>
    <name type="common">Streptomyces cinnamonensis</name>
    <dbReference type="NCBI Taxonomy" id="1961"/>
    <lineage>
        <taxon>Bacteria</taxon>
        <taxon>Bacillati</taxon>
        <taxon>Actinomycetota</taxon>
        <taxon>Actinomycetes</taxon>
        <taxon>Kitasatosporales</taxon>
        <taxon>Streptomycetaceae</taxon>
        <taxon>Streptomyces</taxon>
    </lineage>
</organism>
<dbReference type="Proteomes" id="UP000037084">
    <property type="component" value="Unassembled WGS sequence"/>
</dbReference>
<dbReference type="Pfam" id="PF17963">
    <property type="entry name" value="Big_9"/>
    <property type="match status" value="1"/>
</dbReference>
<accession>A0A0L8N2Q0</accession>
<proteinExistence type="predicted"/>
<dbReference type="Gene3D" id="2.60.40.3440">
    <property type="match status" value="1"/>
</dbReference>
<sequence length="226" mass="23281">MWTASRATDVGGAVTADCDIPAVTTVALQHLNGTAVTDTTGQPLSVTPAADGTYSFPELAPGSYQAVLATTGEYTTTGAIARADTASGTVATTDFTLYCKTIVAPTPTIVETTIDTPVTIQTPPGPAPTGNSTPTINQLPLHGSLSISGNNVIYIPQSGYTGTDQFRYASINNRNQTVITTVDVTVRAALATTGQTETLPMAALGVIFTGGGVTALRLSRRCRRLS</sequence>
<dbReference type="PATRIC" id="fig|1961.12.peg.1404"/>